<name>A0ABV7GXN1_9RHOB</name>
<dbReference type="Pfam" id="PF11367">
    <property type="entry name" value="Tail_completion_gp17"/>
    <property type="match status" value="1"/>
</dbReference>
<protein>
    <submittedName>
        <fullName evidence="1">DUF3168 domain-containing protein</fullName>
    </submittedName>
</protein>
<dbReference type="Gene3D" id="3.30.2000.30">
    <property type="match status" value="1"/>
</dbReference>
<reference evidence="2" key="1">
    <citation type="journal article" date="2019" name="Int. J. Syst. Evol. Microbiol.">
        <title>The Global Catalogue of Microorganisms (GCM) 10K type strain sequencing project: providing services to taxonomists for standard genome sequencing and annotation.</title>
        <authorList>
            <consortium name="The Broad Institute Genomics Platform"/>
            <consortium name="The Broad Institute Genome Sequencing Center for Infectious Disease"/>
            <person name="Wu L."/>
            <person name="Ma J."/>
        </authorList>
    </citation>
    <scope>NUCLEOTIDE SEQUENCE [LARGE SCALE GENOMIC DNA]</scope>
    <source>
        <strain evidence="2">KCTC 52366</strain>
    </source>
</reference>
<dbReference type="Proteomes" id="UP001595632">
    <property type="component" value="Unassembled WGS sequence"/>
</dbReference>
<dbReference type="InterPro" id="IPR053745">
    <property type="entry name" value="Viral_Tail_Comp_sf"/>
</dbReference>
<dbReference type="EMBL" id="JBHRTB010000010">
    <property type="protein sequence ID" value="MFC3145303.1"/>
    <property type="molecule type" value="Genomic_DNA"/>
</dbReference>
<organism evidence="1 2">
    <name type="scientific">Psychromarinibacter halotolerans</name>
    <dbReference type="NCBI Taxonomy" id="1775175"/>
    <lineage>
        <taxon>Bacteria</taxon>
        <taxon>Pseudomonadati</taxon>
        <taxon>Pseudomonadota</taxon>
        <taxon>Alphaproteobacteria</taxon>
        <taxon>Rhodobacterales</taxon>
        <taxon>Paracoccaceae</taxon>
        <taxon>Psychromarinibacter</taxon>
    </lineage>
</organism>
<evidence type="ECO:0000313" key="1">
    <source>
        <dbReference type="EMBL" id="MFC3145303.1"/>
    </source>
</evidence>
<evidence type="ECO:0000313" key="2">
    <source>
        <dbReference type="Proteomes" id="UP001595632"/>
    </source>
</evidence>
<comment type="caution">
    <text evidence="1">The sequence shown here is derived from an EMBL/GenBank/DDBJ whole genome shotgun (WGS) entry which is preliminary data.</text>
</comment>
<gene>
    <name evidence="1" type="ORF">ACFOGP_21465</name>
</gene>
<proteinExistence type="predicted"/>
<sequence length="137" mass="14875">MGPTRALQAAIYEALLSSPAVTEIVGDRIFDAVPQSARNRFPRITFGPSDGLDAETDCVPADDLFFQIDCWTRADGRLGPCRDLAEAVRDALHQVPIYAALPFAITSGRVARVRVFEDPDGETGHGVVSFEATVERL</sequence>
<keyword evidence="2" id="KW-1185">Reference proteome</keyword>
<accession>A0ABV7GXN1</accession>
<dbReference type="InterPro" id="IPR021508">
    <property type="entry name" value="Gp17-like"/>
</dbReference>
<dbReference type="RefSeq" id="WP_275635143.1">
    <property type="nucleotide sequence ID" value="NZ_JARGYD010000020.1"/>
</dbReference>